<proteinExistence type="predicted"/>
<organism evidence="1 2">
    <name type="scientific">Plakobranchus ocellatus</name>
    <dbReference type="NCBI Taxonomy" id="259542"/>
    <lineage>
        <taxon>Eukaryota</taxon>
        <taxon>Metazoa</taxon>
        <taxon>Spiralia</taxon>
        <taxon>Lophotrochozoa</taxon>
        <taxon>Mollusca</taxon>
        <taxon>Gastropoda</taxon>
        <taxon>Heterobranchia</taxon>
        <taxon>Euthyneura</taxon>
        <taxon>Panpulmonata</taxon>
        <taxon>Sacoglossa</taxon>
        <taxon>Placobranchoidea</taxon>
        <taxon>Plakobranchidae</taxon>
        <taxon>Plakobranchus</taxon>
    </lineage>
</organism>
<gene>
    <name evidence="1" type="ORF">PoB_003962500</name>
</gene>
<name>A0AAV4AXM7_9GAST</name>
<keyword evidence="2" id="KW-1185">Reference proteome</keyword>
<evidence type="ECO:0000313" key="1">
    <source>
        <dbReference type="EMBL" id="GFO13120.1"/>
    </source>
</evidence>
<evidence type="ECO:0000313" key="2">
    <source>
        <dbReference type="Proteomes" id="UP000735302"/>
    </source>
</evidence>
<dbReference type="EMBL" id="BLXT01004479">
    <property type="protein sequence ID" value="GFO13120.1"/>
    <property type="molecule type" value="Genomic_DNA"/>
</dbReference>
<protein>
    <submittedName>
        <fullName evidence="1">Uncharacterized protein</fullName>
    </submittedName>
</protein>
<accession>A0AAV4AXM7</accession>
<comment type="caution">
    <text evidence="1">The sequence shown here is derived from an EMBL/GenBank/DDBJ whole genome shotgun (WGS) entry which is preliminary data.</text>
</comment>
<dbReference type="Proteomes" id="UP000735302">
    <property type="component" value="Unassembled WGS sequence"/>
</dbReference>
<reference evidence="1 2" key="1">
    <citation type="journal article" date="2021" name="Elife">
        <title>Chloroplast acquisition without the gene transfer in kleptoplastic sea slugs, Plakobranchus ocellatus.</title>
        <authorList>
            <person name="Maeda T."/>
            <person name="Takahashi S."/>
            <person name="Yoshida T."/>
            <person name="Shimamura S."/>
            <person name="Takaki Y."/>
            <person name="Nagai Y."/>
            <person name="Toyoda A."/>
            <person name="Suzuki Y."/>
            <person name="Arimoto A."/>
            <person name="Ishii H."/>
            <person name="Satoh N."/>
            <person name="Nishiyama T."/>
            <person name="Hasebe M."/>
            <person name="Maruyama T."/>
            <person name="Minagawa J."/>
            <person name="Obokata J."/>
            <person name="Shigenobu S."/>
        </authorList>
    </citation>
    <scope>NUCLEOTIDE SEQUENCE [LARGE SCALE GENOMIC DNA]</scope>
</reference>
<dbReference type="AlphaFoldDB" id="A0AAV4AXM7"/>
<sequence length="109" mass="12097">MGIAVLIGNPRVGPVKRMCSTVAAAGRKRRPRQVAAYGLPLVSRPTRRHLLFSTWLCLLSPLPFLRYSLLLLLLSNTSFSSFPCGVWARIDPPYCACNYGSFSDPLICR</sequence>